<accession>A0AA37H6Q1</accession>
<keyword evidence="3" id="KW-1185">Reference proteome</keyword>
<reference evidence="2" key="1">
    <citation type="journal article" date="2016" name="Front. Microbiol.">
        <title>Genome Sequence of the Piezophilic, Mesophilic Sulfate-Reducing Bacterium Desulfovibrio indicus J2T.</title>
        <authorList>
            <person name="Cao J."/>
            <person name="Maignien L."/>
            <person name="Shao Z."/>
            <person name="Alain K."/>
            <person name="Jebbar M."/>
        </authorList>
    </citation>
    <scope>NUCLEOTIDE SEQUENCE</scope>
    <source>
        <strain evidence="2">JCM 32048</strain>
    </source>
</reference>
<evidence type="ECO:0000256" key="1">
    <source>
        <dbReference type="SAM" id="MobiDB-lite"/>
    </source>
</evidence>
<dbReference type="AlphaFoldDB" id="A0AA37H6Q1"/>
<dbReference type="RefSeq" id="WP_238189275.1">
    <property type="nucleotide sequence ID" value="NZ_BPQJ01000001.1"/>
</dbReference>
<gene>
    <name evidence="2" type="ORF">MPEAHAMD_0363</name>
</gene>
<reference evidence="2" key="2">
    <citation type="submission" date="2021-08" db="EMBL/GenBank/DDBJ databases">
        <authorList>
            <person name="Tani A."/>
            <person name="Ola A."/>
            <person name="Ogura Y."/>
            <person name="Katsura K."/>
            <person name="Hayashi T."/>
        </authorList>
    </citation>
    <scope>NUCLEOTIDE SEQUENCE</scope>
    <source>
        <strain evidence="2">JCM 32048</strain>
    </source>
</reference>
<feature type="region of interest" description="Disordered" evidence="1">
    <location>
        <begin position="1"/>
        <end position="21"/>
    </location>
</feature>
<dbReference type="Proteomes" id="UP001055286">
    <property type="component" value="Unassembled WGS sequence"/>
</dbReference>
<sequence>MTDRAQKPLPPPTMQERAAAARAARTLHAVIADHTRLGERNVMHIDMTRPRRGVWIERWSGVPGLCRVNGQYQHDLLPGWSYARAEIKAEMIPDLEALAERGELPMVATSVSGR</sequence>
<proteinExistence type="predicted"/>
<organism evidence="2 3">
    <name type="scientific">Methylobacterium frigidaeris</name>
    <dbReference type="NCBI Taxonomy" id="2038277"/>
    <lineage>
        <taxon>Bacteria</taxon>
        <taxon>Pseudomonadati</taxon>
        <taxon>Pseudomonadota</taxon>
        <taxon>Alphaproteobacteria</taxon>
        <taxon>Hyphomicrobiales</taxon>
        <taxon>Methylobacteriaceae</taxon>
        <taxon>Methylobacterium</taxon>
    </lineage>
</organism>
<evidence type="ECO:0000313" key="2">
    <source>
        <dbReference type="EMBL" id="GJD60227.1"/>
    </source>
</evidence>
<protein>
    <submittedName>
        <fullName evidence="2">Uncharacterized protein</fullName>
    </submittedName>
</protein>
<name>A0AA37H6Q1_9HYPH</name>
<dbReference type="EMBL" id="BPQJ01000001">
    <property type="protein sequence ID" value="GJD60227.1"/>
    <property type="molecule type" value="Genomic_DNA"/>
</dbReference>
<comment type="caution">
    <text evidence="2">The sequence shown here is derived from an EMBL/GenBank/DDBJ whole genome shotgun (WGS) entry which is preliminary data.</text>
</comment>
<evidence type="ECO:0000313" key="3">
    <source>
        <dbReference type="Proteomes" id="UP001055286"/>
    </source>
</evidence>